<dbReference type="Pfam" id="PF07627">
    <property type="entry name" value="PSCyt3"/>
    <property type="match status" value="1"/>
</dbReference>
<evidence type="ECO:0008006" key="9">
    <source>
        <dbReference type="Google" id="ProtNLM"/>
    </source>
</evidence>
<evidence type="ECO:0000313" key="8">
    <source>
        <dbReference type="Proteomes" id="UP000320176"/>
    </source>
</evidence>
<dbReference type="AlphaFoldDB" id="A0A5C6B4U4"/>
<dbReference type="EMBL" id="SJPN01000002">
    <property type="protein sequence ID" value="TWU06501.1"/>
    <property type="molecule type" value="Genomic_DNA"/>
</dbReference>
<dbReference type="InterPro" id="IPR013042">
    <property type="entry name" value="DUF1592"/>
</dbReference>
<dbReference type="InterPro" id="IPR011478">
    <property type="entry name" value="DUF1585"/>
</dbReference>
<evidence type="ECO:0000259" key="4">
    <source>
        <dbReference type="Pfam" id="PF07627"/>
    </source>
</evidence>
<dbReference type="PROSITE" id="PS51257">
    <property type="entry name" value="PROKAR_LIPOPROTEIN"/>
    <property type="match status" value="1"/>
</dbReference>
<evidence type="ECO:0000259" key="5">
    <source>
        <dbReference type="Pfam" id="PF07631"/>
    </source>
</evidence>
<comment type="caution">
    <text evidence="7">The sequence shown here is derived from an EMBL/GenBank/DDBJ whole genome shotgun (WGS) entry which is preliminary data.</text>
</comment>
<sequence precursor="true">MRTMCLLLSILILACSASGDDSLETVFRDTVQPMLRSNCLQCHNGQTMEGDLDLSVDKDLPAVVGNFRRWSVVLERLRAADMPPEDAERHPTDAQRAAVIQWIEQVKSAESKRTAGDPGIVLPHRLSSSQYNYTIRDLTGFDIRPAESFPVDPANEAGFDNSGESLSMSPALLKKYLEAARKVSDHLALTPRGLEFAPHPVITDTDRDKFCVNRIMDFYRDRKTDYAEYFELLWRFRCRVASGELGQDLDADDDQNPSLSQLARERGLSARYCQTLWQLLNDTEDASSVGPIAALRLLFNELPDTLTPESVAVAREDCERVASFVSRLRESLVPDIPNLTSPEVHNGSQPLVLWKNRQFVANRRRYIPGELPSGDFGLDAKSAAAIAMRVGDDTDEATYRKELTRFCDVFPDQFFVSERARVYLDPKDEKKLTGRFLSAGFHSQMGYFRDDKPLYDLMLDEAEQRELDRLWLELDVVTSAPMRQYQGFIWFDRTDSRFMRDRAFDLYRAEDKDCTSAAKVAGLADAYCTKAERAGASEEALEALRFYFSDMSKTFRRIESLRLAAEPRQVEAVVRFAEQAFRRPLSESEAESIRSFYQSMRRKDGLSHEDAVRDSVVGILMSPHFCYRIDLPSGLETETDNTDTKNKDAVQPLSDYALASRLSYFVWSSMPDSTLMNVAKSGRMHEPDIIIEQMRRMLGDDRVKGFVIEFAGNWLDFRRFDQHNGVDRERFPTFTDELRQAMADEPIRFFEDLIARDGSILDFLYARHTFVNRTLSDHYGMTIEDGIADRFASSGKQWIKIQRADDFGRGGLLPMAVFLTNNSPGLRTSPVKRGNWLIKRMLGEQVPAPPATVPELPSDESKLGDLTLRETLERHRQDVACAGCHNRIDSMGLVFEGYGPVGERRSNDLGGRAIDDSAVFPDGSEGRGVNGLRDYIRQERQDDFVDNLCRKLLAFALERTLQLSDESTIETMKQRLAENDYRFSAMLEVIVTSPAFLNKRIRISLNDTVANP</sequence>
<feature type="chain" id="PRO_5022805291" description="Planctomycete cytochrome C" evidence="1">
    <location>
        <begin position="20"/>
        <end position="1012"/>
    </location>
</feature>
<proteinExistence type="predicted"/>
<evidence type="ECO:0000256" key="1">
    <source>
        <dbReference type="SAM" id="SignalP"/>
    </source>
</evidence>
<gene>
    <name evidence="7" type="ORF">Pla52n_22230</name>
</gene>
<accession>A0A5C6B4U4</accession>
<keyword evidence="1" id="KW-0732">Signal</keyword>
<dbReference type="OrthoDB" id="175242at2"/>
<evidence type="ECO:0000313" key="7">
    <source>
        <dbReference type="EMBL" id="TWU06501.1"/>
    </source>
</evidence>
<dbReference type="Pfam" id="PF07626">
    <property type="entry name" value="PSD3"/>
    <property type="match status" value="1"/>
</dbReference>
<feature type="signal peptide" evidence="1">
    <location>
        <begin position="1"/>
        <end position="19"/>
    </location>
</feature>
<reference evidence="7 8" key="1">
    <citation type="submission" date="2019-02" db="EMBL/GenBank/DDBJ databases">
        <title>Deep-cultivation of Planctomycetes and their phenomic and genomic characterization uncovers novel biology.</title>
        <authorList>
            <person name="Wiegand S."/>
            <person name="Jogler M."/>
            <person name="Boedeker C."/>
            <person name="Pinto D."/>
            <person name="Vollmers J."/>
            <person name="Rivas-Marin E."/>
            <person name="Kohn T."/>
            <person name="Peeters S.H."/>
            <person name="Heuer A."/>
            <person name="Rast P."/>
            <person name="Oberbeckmann S."/>
            <person name="Bunk B."/>
            <person name="Jeske O."/>
            <person name="Meyerdierks A."/>
            <person name="Storesund J.E."/>
            <person name="Kallscheuer N."/>
            <person name="Luecker S."/>
            <person name="Lage O.M."/>
            <person name="Pohl T."/>
            <person name="Merkel B.J."/>
            <person name="Hornburger P."/>
            <person name="Mueller R.-W."/>
            <person name="Bruemmer F."/>
            <person name="Labrenz M."/>
            <person name="Spormann A.M."/>
            <person name="Op Den Camp H."/>
            <person name="Overmann J."/>
            <person name="Amann R."/>
            <person name="Jetten M.S.M."/>
            <person name="Mascher T."/>
            <person name="Medema M.H."/>
            <person name="Devos D.P."/>
            <person name="Kaster A.-K."/>
            <person name="Ovreas L."/>
            <person name="Rohde M."/>
            <person name="Galperin M.Y."/>
            <person name="Jogler C."/>
        </authorList>
    </citation>
    <scope>NUCLEOTIDE SEQUENCE [LARGE SCALE GENOMIC DNA]</scope>
    <source>
        <strain evidence="7 8">Pla52n</strain>
    </source>
</reference>
<evidence type="ECO:0000259" key="3">
    <source>
        <dbReference type="Pfam" id="PF07626"/>
    </source>
</evidence>
<dbReference type="Proteomes" id="UP000320176">
    <property type="component" value="Unassembled WGS sequence"/>
</dbReference>
<dbReference type="InterPro" id="IPR013036">
    <property type="entry name" value="DUF1587"/>
</dbReference>
<feature type="domain" description="DUF1595" evidence="6">
    <location>
        <begin position="571"/>
        <end position="629"/>
    </location>
</feature>
<dbReference type="Pfam" id="PF07624">
    <property type="entry name" value="PSD2"/>
    <property type="match status" value="1"/>
</dbReference>
<feature type="domain" description="DUF1585" evidence="2">
    <location>
        <begin position="922"/>
        <end position="996"/>
    </location>
</feature>
<name>A0A5C6B4U4_9BACT</name>
<feature type="domain" description="DUF1588" evidence="4">
    <location>
        <begin position="809"/>
        <end position="907"/>
    </location>
</feature>
<dbReference type="Pfam" id="PF07631">
    <property type="entry name" value="PSD4"/>
    <property type="match status" value="1"/>
</dbReference>
<dbReference type="InterPro" id="IPR013043">
    <property type="entry name" value="DUF1595"/>
</dbReference>
<feature type="domain" description="DUF1592" evidence="5">
    <location>
        <begin position="653"/>
        <end position="781"/>
    </location>
</feature>
<protein>
    <recommendedName>
        <fullName evidence="9">Planctomycete cytochrome C</fullName>
    </recommendedName>
</protein>
<evidence type="ECO:0000259" key="2">
    <source>
        <dbReference type="Pfam" id="PF07624"/>
    </source>
</evidence>
<evidence type="ECO:0000259" key="6">
    <source>
        <dbReference type="Pfam" id="PF07637"/>
    </source>
</evidence>
<organism evidence="7 8">
    <name type="scientific">Stieleria varia</name>
    <dbReference type="NCBI Taxonomy" id="2528005"/>
    <lineage>
        <taxon>Bacteria</taxon>
        <taxon>Pseudomonadati</taxon>
        <taxon>Planctomycetota</taxon>
        <taxon>Planctomycetia</taxon>
        <taxon>Pirellulales</taxon>
        <taxon>Pirellulaceae</taxon>
        <taxon>Stieleria</taxon>
    </lineage>
</organism>
<feature type="domain" description="DUF1587" evidence="3">
    <location>
        <begin position="125"/>
        <end position="186"/>
    </location>
</feature>
<keyword evidence="8" id="KW-1185">Reference proteome</keyword>
<dbReference type="Pfam" id="PF07637">
    <property type="entry name" value="PSD5"/>
    <property type="match status" value="1"/>
</dbReference>
<dbReference type="InterPro" id="IPR013039">
    <property type="entry name" value="DUF1588"/>
</dbReference>